<proteinExistence type="predicted"/>
<dbReference type="CDD" id="cd12954">
    <property type="entry name" value="MMP_TTHA0227_like_1"/>
    <property type="match status" value="1"/>
</dbReference>
<evidence type="ECO:0000313" key="3">
    <source>
        <dbReference type="Proteomes" id="UP000711614"/>
    </source>
</evidence>
<keyword evidence="3" id="KW-1185">Reference proteome</keyword>
<name>A0ABS4YS27_9MICC</name>
<feature type="compositionally biased region" description="Basic residues" evidence="1">
    <location>
        <begin position="34"/>
        <end position="45"/>
    </location>
</feature>
<gene>
    <name evidence="2" type="ORF">JOF48_000402</name>
</gene>
<dbReference type="Proteomes" id="UP000711614">
    <property type="component" value="Unassembled WGS sequence"/>
</dbReference>
<dbReference type="Gene3D" id="3.30.2010.20">
    <property type="match status" value="1"/>
</dbReference>
<dbReference type="RefSeq" id="WP_209676839.1">
    <property type="nucleotide sequence ID" value="NZ_JAGIOI010000001.1"/>
</dbReference>
<accession>A0ABS4YS27</accession>
<feature type="compositionally biased region" description="Low complexity" evidence="1">
    <location>
        <begin position="18"/>
        <end position="33"/>
    </location>
</feature>
<dbReference type="Pfam" id="PF06262">
    <property type="entry name" value="Zincin_1"/>
    <property type="match status" value="1"/>
</dbReference>
<sequence>MQFNTSRGDDSLRISLVPDAPDGGPAASAAPRPFARRRRDRHGRGLRGPLLPQDLPGARTRAEKFEDLVVDSAERLRELWPAALGNVGWLVEEIPSDLESLVASGESAPLGKYTREMPAAAGQPEQLAVIAIYRHPVEALCDTPGQVRELIHEVMIEQVAGLLNIDPDTVDPLFRRYRGH</sequence>
<evidence type="ECO:0000256" key="1">
    <source>
        <dbReference type="SAM" id="MobiDB-lite"/>
    </source>
</evidence>
<dbReference type="InterPro" id="IPR010428">
    <property type="entry name" value="Zincin_1"/>
</dbReference>
<feature type="region of interest" description="Disordered" evidence="1">
    <location>
        <begin position="1"/>
        <end position="56"/>
    </location>
</feature>
<reference evidence="2 3" key="1">
    <citation type="submission" date="2021-03" db="EMBL/GenBank/DDBJ databases">
        <title>Sequencing the genomes of 1000 actinobacteria strains.</title>
        <authorList>
            <person name="Klenk H.-P."/>
        </authorList>
    </citation>
    <scope>NUCLEOTIDE SEQUENCE [LARGE SCALE GENOMIC DNA]</scope>
    <source>
        <strain evidence="2 3">DSM 16005</strain>
    </source>
</reference>
<dbReference type="InterPro" id="IPR038555">
    <property type="entry name" value="Zincin_1_sf"/>
</dbReference>
<protein>
    <submittedName>
        <fullName evidence="2">Zn-dependent protease with MMP-like domain</fullName>
    </submittedName>
</protein>
<organism evidence="2 3">
    <name type="scientific">Arthrobacter stackebrandtii</name>
    <dbReference type="NCBI Taxonomy" id="272161"/>
    <lineage>
        <taxon>Bacteria</taxon>
        <taxon>Bacillati</taxon>
        <taxon>Actinomycetota</taxon>
        <taxon>Actinomycetes</taxon>
        <taxon>Micrococcales</taxon>
        <taxon>Micrococcaceae</taxon>
        <taxon>Arthrobacter</taxon>
    </lineage>
</organism>
<feature type="compositionally biased region" description="Low complexity" evidence="1">
    <location>
        <begin position="47"/>
        <end position="56"/>
    </location>
</feature>
<dbReference type="EMBL" id="JAGIOI010000001">
    <property type="protein sequence ID" value="MBP2411603.1"/>
    <property type="molecule type" value="Genomic_DNA"/>
</dbReference>
<evidence type="ECO:0000313" key="2">
    <source>
        <dbReference type="EMBL" id="MBP2411603.1"/>
    </source>
</evidence>
<dbReference type="SUPFAM" id="SSF55486">
    <property type="entry name" value="Metalloproteases ('zincins'), catalytic domain"/>
    <property type="match status" value="1"/>
</dbReference>
<comment type="caution">
    <text evidence="2">The sequence shown here is derived from an EMBL/GenBank/DDBJ whole genome shotgun (WGS) entry which is preliminary data.</text>
</comment>